<proteinExistence type="predicted"/>
<accession>M4Z7X8</accession>
<evidence type="ECO:0000313" key="2">
    <source>
        <dbReference type="Proteomes" id="UP000011841"/>
    </source>
</evidence>
<gene>
    <name evidence="1" type="ORF">S58_32130</name>
</gene>
<sequence length="165" mass="18374">MAVRPEPGQYVIFTKQTEKMCIGVDSRNGLVLRTYSKAQTDLIWNVWPIPGSDSFYLQHSHFENCVRFSGGGVQLAIQPLQPLNHQFVLHIDATGDNYCVINNHDGSQVFDCKSDGKSDGTLIISYPWNKGDNQVWRLAASMALPRGVQLIHEEVASEPEDLEGG</sequence>
<evidence type="ECO:0000313" key="1">
    <source>
        <dbReference type="EMBL" id="BAM89211.1"/>
    </source>
</evidence>
<organism evidence="1 2">
    <name type="scientific">Bradyrhizobium oligotrophicum S58</name>
    <dbReference type="NCBI Taxonomy" id="1245469"/>
    <lineage>
        <taxon>Bacteria</taxon>
        <taxon>Pseudomonadati</taxon>
        <taxon>Pseudomonadota</taxon>
        <taxon>Alphaproteobacteria</taxon>
        <taxon>Hyphomicrobiales</taxon>
        <taxon>Nitrobacteraceae</taxon>
        <taxon>Bradyrhizobium</taxon>
    </lineage>
</organism>
<reference evidence="1 2" key="1">
    <citation type="journal article" date="2013" name="Appl. Environ. Microbiol.">
        <title>Genome analysis suggests that the soil oligotrophic bacterium Agromonas oligotrophica (Bradyrhizobium oligotrophicum) is a nitrogen-fixing symbiont of Aeschynomene indica.</title>
        <authorList>
            <person name="Okubo T."/>
            <person name="Fukushima S."/>
            <person name="Itakura M."/>
            <person name="Oshima K."/>
            <person name="Longtonglang A."/>
            <person name="Teaumroong N."/>
            <person name="Mitsui H."/>
            <person name="Hattori M."/>
            <person name="Hattori R."/>
            <person name="Hattori T."/>
            <person name="Minamisawa K."/>
        </authorList>
    </citation>
    <scope>NUCLEOTIDE SEQUENCE [LARGE SCALE GENOMIC DNA]</scope>
    <source>
        <strain evidence="1 2">S58</strain>
    </source>
</reference>
<dbReference type="EMBL" id="AP012603">
    <property type="protein sequence ID" value="BAM89211.1"/>
    <property type="molecule type" value="Genomic_DNA"/>
</dbReference>
<dbReference type="HOGENOM" id="CLU_1607711_0_0_5"/>
<dbReference type="Gene3D" id="2.80.10.50">
    <property type="match status" value="1"/>
</dbReference>
<dbReference type="OrthoDB" id="57532at2"/>
<protein>
    <submittedName>
        <fullName evidence="1">Alpha-glucosidase</fullName>
    </submittedName>
</protein>
<dbReference type="RefSeq" id="WP_015666331.1">
    <property type="nucleotide sequence ID" value="NC_020453.1"/>
</dbReference>
<keyword evidence="2" id="KW-1185">Reference proteome</keyword>
<name>M4Z7X8_9BRAD</name>
<dbReference type="AlphaFoldDB" id="M4Z7X8"/>
<dbReference type="GeneID" id="301817071"/>
<dbReference type="Proteomes" id="UP000011841">
    <property type="component" value="Chromosome"/>
</dbReference>
<dbReference type="SUPFAM" id="SSF50370">
    <property type="entry name" value="Ricin B-like lectins"/>
    <property type="match status" value="1"/>
</dbReference>
<dbReference type="InterPro" id="IPR035992">
    <property type="entry name" value="Ricin_B-like_lectins"/>
</dbReference>
<dbReference type="KEGG" id="aol:S58_32130"/>